<evidence type="ECO:0000259" key="8">
    <source>
        <dbReference type="PROSITE" id="PS50198"/>
    </source>
</evidence>
<comment type="caution">
    <text evidence="9">The sequence shown here is derived from an EMBL/GenBank/DDBJ whole genome shotgun (WGS) entry which is preliminary data.</text>
</comment>
<evidence type="ECO:0000256" key="7">
    <source>
        <dbReference type="SAM" id="SignalP"/>
    </source>
</evidence>
<dbReference type="InterPro" id="IPR046357">
    <property type="entry name" value="PPIase_dom_sf"/>
</dbReference>
<evidence type="ECO:0000256" key="3">
    <source>
        <dbReference type="ARBA" id="ARBA00022729"/>
    </source>
</evidence>
<dbReference type="Proteomes" id="UP000309544">
    <property type="component" value="Unassembled WGS sequence"/>
</dbReference>
<dbReference type="Pfam" id="PF13616">
    <property type="entry name" value="Rotamase_3"/>
    <property type="match status" value="1"/>
</dbReference>
<dbReference type="InterPro" id="IPR050245">
    <property type="entry name" value="PrsA_foldase"/>
</dbReference>
<dbReference type="PANTHER" id="PTHR47245">
    <property type="entry name" value="PEPTIDYLPROLYL ISOMERASE"/>
    <property type="match status" value="1"/>
</dbReference>
<dbReference type="AlphaFoldDB" id="A0A5C4S3C3"/>
<dbReference type="InterPro" id="IPR000297">
    <property type="entry name" value="PPIase_PpiC"/>
</dbReference>
<dbReference type="Gene3D" id="1.10.4030.10">
    <property type="entry name" value="Porin chaperone SurA, peptide-binding domain"/>
    <property type="match status" value="1"/>
</dbReference>
<proteinExistence type="predicted"/>
<sequence>MKKGLRNGVTVLAFSALLPLSSLQAKVVDGVAAVVGDDIILRSEVEEQALLTEYQYPEAKGDDELRSRILQNLVTRKILLQKAVLDSVTVNESEIVQQTEERLAFLRSRFSSVDEMERRFSKPYVLIEKEIREDIRNQQLVDNLRRMRMSEVTVNYDEVKAFYQENRASLPIVPESVEVSQIIMYPGVSEESRQSAREKIATIQSRLDEGADFTALAREYSEDPGSAAVGGDLGYSRRGEFVRPFEEAVFSLEEGAVSDIVETRFGYHLIQLLEKKGDTVHPRHILIVFDRSSLDREASRKKLEDIRQAVLDGEASFAAMAATWSEDPRSAASGGVIRQGGSGESFFPVESLKEPLKGVVESLNGDGDISMPMWIEPEGGAPFYALFRLQKRMEEHRMALDTDYARLETMAVDRKQQEKFAEWVDSLKREVYVELDASDI</sequence>
<dbReference type="SUPFAM" id="SSF109998">
    <property type="entry name" value="Triger factor/SurA peptide-binding domain-like"/>
    <property type="match status" value="1"/>
</dbReference>
<organism evidence="9 10">
    <name type="scientific">Prosthecochloris vibrioformis</name>
    <name type="common">Chlorobium vibrioforme</name>
    <dbReference type="NCBI Taxonomy" id="1098"/>
    <lineage>
        <taxon>Bacteria</taxon>
        <taxon>Pseudomonadati</taxon>
        <taxon>Chlorobiota</taxon>
        <taxon>Chlorobiia</taxon>
        <taxon>Chlorobiales</taxon>
        <taxon>Chlorobiaceae</taxon>
        <taxon>Prosthecochloris</taxon>
    </lineage>
</organism>
<dbReference type="EC" id="5.2.1.8" evidence="2"/>
<dbReference type="RefSeq" id="WP_139625983.1">
    <property type="nucleotide sequence ID" value="NZ_VDCI01000001.1"/>
</dbReference>
<feature type="domain" description="PpiC" evidence="8">
    <location>
        <begin position="174"/>
        <end position="274"/>
    </location>
</feature>
<protein>
    <recommendedName>
        <fullName evidence="2">peptidylprolyl isomerase</fullName>
        <ecNumber evidence="2">5.2.1.8</ecNumber>
    </recommendedName>
</protein>
<feature type="domain" description="PpiC" evidence="8">
    <location>
        <begin position="277"/>
        <end position="337"/>
    </location>
</feature>
<name>A0A5C4S3C3_PROVB</name>
<comment type="catalytic activity">
    <reaction evidence="1">
        <text>[protein]-peptidylproline (omega=180) = [protein]-peptidylproline (omega=0)</text>
        <dbReference type="Rhea" id="RHEA:16237"/>
        <dbReference type="Rhea" id="RHEA-COMP:10747"/>
        <dbReference type="Rhea" id="RHEA-COMP:10748"/>
        <dbReference type="ChEBI" id="CHEBI:83833"/>
        <dbReference type="ChEBI" id="CHEBI:83834"/>
        <dbReference type="EC" id="5.2.1.8"/>
    </reaction>
</comment>
<evidence type="ECO:0000256" key="2">
    <source>
        <dbReference type="ARBA" id="ARBA00013194"/>
    </source>
</evidence>
<keyword evidence="5 6" id="KW-0413">Isomerase</keyword>
<evidence type="ECO:0000256" key="5">
    <source>
        <dbReference type="ARBA" id="ARBA00023235"/>
    </source>
</evidence>
<evidence type="ECO:0000256" key="6">
    <source>
        <dbReference type="PROSITE-ProRule" id="PRU00278"/>
    </source>
</evidence>
<keyword evidence="10" id="KW-1185">Reference proteome</keyword>
<feature type="signal peptide" evidence="7">
    <location>
        <begin position="1"/>
        <end position="25"/>
    </location>
</feature>
<gene>
    <name evidence="9" type="ORF">FGF68_00195</name>
</gene>
<keyword evidence="4 6" id="KW-0697">Rotamase</keyword>
<evidence type="ECO:0000313" key="9">
    <source>
        <dbReference type="EMBL" id="TNJ37642.1"/>
    </source>
</evidence>
<dbReference type="InterPro" id="IPR027304">
    <property type="entry name" value="Trigger_fact/SurA_dom_sf"/>
</dbReference>
<dbReference type="SUPFAM" id="SSF54534">
    <property type="entry name" value="FKBP-like"/>
    <property type="match status" value="2"/>
</dbReference>
<dbReference type="Gene3D" id="3.10.50.40">
    <property type="match status" value="2"/>
</dbReference>
<dbReference type="PROSITE" id="PS50198">
    <property type="entry name" value="PPIC_PPIASE_2"/>
    <property type="match status" value="2"/>
</dbReference>
<evidence type="ECO:0000256" key="4">
    <source>
        <dbReference type="ARBA" id="ARBA00023110"/>
    </source>
</evidence>
<accession>A0A5C4S3C3</accession>
<evidence type="ECO:0000256" key="1">
    <source>
        <dbReference type="ARBA" id="ARBA00000971"/>
    </source>
</evidence>
<dbReference type="Pfam" id="PF00639">
    <property type="entry name" value="Rotamase"/>
    <property type="match status" value="1"/>
</dbReference>
<dbReference type="PANTHER" id="PTHR47245:SF1">
    <property type="entry name" value="FOLDASE PROTEIN PRSA"/>
    <property type="match status" value="1"/>
</dbReference>
<dbReference type="EMBL" id="VDCI01000001">
    <property type="protein sequence ID" value="TNJ37642.1"/>
    <property type="molecule type" value="Genomic_DNA"/>
</dbReference>
<dbReference type="GO" id="GO:0003755">
    <property type="term" value="F:peptidyl-prolyl cis-trans isomerase activity"/>
    <property type="evidence" value="ECO:0007669"/>
    <property type="project" value="UniProtKB-KW"/>
</dbReference>
<evidence type="ECO:0000313" key="10">
    <source>
        <dbReference type="Proteomes" id="UP000309544"/>
    </source>
</evidence>
<feature type="chain" id="PRO_5022719042" description="peptidylprolyl isomerase" evidence="7">
    <location>
        <begin position="26"/>
        <end position="440"/>
    </location>
</feature>
<keyword evidence="3 7" id="KW-0732">Signal</keyword>
<reference evidence="9 10" key="1">
    <citation type="submission" date="2019-05" db="EMBL/GenBank/DDBJ databases">
        <title>Draft Whole-Genome sequence of the green sulfur bacterium Prosthecochloris vibrioformis DSM 260.</title>
        <authorList>
            <person name="Meyer T.E."/>
            <person name="Kyndt J.A."/>
        </authorList>
    </citation>
    <scope>NUCLEOTIDE SEQUENCE [LARGE SCALE GENOMIC DNA]</scope>
    <source>
        <strain evidence="9 10">DSM 260</strain>
    </source>
</reference>